<comment type="caution">
    <text evidence="2">The sequence shown here is derived from an EMBL/GenBank/DDBJ whole genome shotgun (WGS) entry which is preliminary data.</text>
</comment>
<sequence>MAGTKRGADSDGPSKRASKVAKTDDKPASKAKKGGAKKGATKAMATSAFKSKALPLHVNLTHTPPSIPDADTVPVAPTDPGFLGSLTLVPSEFNTKSYGWKGNKRLTIEIGGEGEEKEKVTVQLTINATVMGSKGAKKGDKEDEEEKDKEAEAAEEEAADAGDEE</sequence>
<feature type="compositionally biased region" description="Acidic residues" evidence="1">
    <location>
        <begin position="142"/>
        <end position="165"/>
    </location>
</feature>
<dbReference type="AlphaFoldDB" id="A0AAD7BG29"/>
<evidence type="ECO:0000313" key="3">
    <source>
        <dbReference type="Proteomes" id="UP001221142"/>
    </source>
</evidence>
<evidence type="ECO:0000313" key="2">
    <source>
        <dbReference type="EMBL" id="KAJ7619548.1"/>
    </source>
</evidence>
<protein>
    <submittedName>
        <fullName evidence="2">Uncharacterized protein</fullName>
    </submittedName>
</protein>
<accession>A0AAD7BG29</accession>
<reference evidence="2" key="1">
    <citation type="submission" date="2023-03" db="EMBL/GenBank/DDBJ databases">
        <title>Massive genome expansion in bonnet fungi (Mycena s.s.) driven by repeated elements and novel gene families across ecological guilds.</title>
        <authorList>
            <consortium name="Lawrence Berkeley National Laboratory"/>
            <person name="Harder C.B."/>
            <person name="Miyauchi S."/>
            <person name="Viragh M."/>
            <person name="Kuo A."/>
            <person name="Thoen E."/>
            <person name="Andreopoulos B."/>
            <person name="Lu D."/>
            <person name="Skrede I."/>
            <person name="Drula E."/>
            <person name="Henrissat B."/>
            <person name="Morin E."/>
            <person name="Kohler A."/>
            <person name="Barry K."/>
            <person name="LaButti K."/>
            <person name="Morin E."/>
            <person name="Salamov A."/>
            <person name="Lipzen A."/>
            <person name="Mereny Z."/>
            <person name="Hegedus B."/>
            <person name="Baldrian P."/>
            <person name="Stursova M."/>
            <person name="Weitz H."/>
            <person name="Taylor A."/>
            <person name="Grigoriev I.V."/>
            <person name="Nagy L.G."/>
            <person name="Martin F."/>
            <person name="Kauserud H."/>
        </authorList>
    </citation>
    <scope>NUCLEOTIDE SEQUENCE</scope>
    <source>
        <strain evidence="2">9284</strain>
    </source>
</reference>
<gene>
    <name evidence="2" type="ORF">FB45DRAFT_931061</name>
</gene>
<feature type="region of interest" description="Disordered" evidence="1">
    <location>
        <begin position="130"/>
        <end position="165"/>
    </location>
</feature>
<feature type="compositionally biased region" description="Basic and acidic residues" evidence="1">
    <location>
        <begin position="1"/>
        <end position="14"/>
    </location>
</feature>
<proteinExistence type="predicted"/>
<feature type="compositionally biased region" description="Basic residues" evidence="1">
    <location>
        <begin position="29"/>
        <end position="40"/>
    </location>
</feature>
<feature type="region of interest" description="Disordered" evidence="1">
    <location>
        <begin position="1"/>
        <end position="42"/>
    </location>
</feature>
<name>A0AAD7BG29_9AGAR</name>
<keyword evidence="3" id="KW-1185">Reference proteome</keyword>
<dbReference type="Proteomes" id="UP001221142">
    <property type="component" value="Unassembled WGS sequence"/>
</dbReference>
<evidence type="ECO:0000256" key="1">
    <source>
        <dbReference type="SAM" id="MobiDB-lite"/>
    </source>
</evidence>
<dbReference type="EMBL" id="JARKIF010000018">
    <property type="protein sequence ID" value="KAJ7619548.1"/>
    <property type="molecule type" value="Genomic_DNA"/>
</dbReference>
<organism evidence="2 3">
    <name type="scientific">Roridomyces roridus</name>
    <dbReference type="NCBI Taxonomy" id="1738132"/>
    <lineage>
        <taxon>Eukaryota</taxon>
        <taxon>Fungi</taxon>
        <taxon>Dikarya</taxon>
        <taxon>Basidiomycota</taxon>
        <taxon>Agaricomycotina</taxon>
        <taxon>Agaricomycetes</taxon>
        <taxon>Agaricomycetidae</taxon>
        <taxon>Agaricales</taxon>
        <taxon>Marasmiineae</taxon>
        <taxon>Mycenaceae</taxon>
        <taxon>Roridomyces</taxon>
    </lineage>
</organism>